<name>A0A915JFX1_ROMCU</name>
<dbReference type="Gene3D" id="3.40.50.1820">
    <property type="entry name" value="alpha/beta hydrolase"/>
    <property type="match status" value="1"/>
</dbReference>
<evidence type="ECO:0000313" key="2">
    <source>
        <dbReference type="WBParaSite" id="nRc.2.0.1.t25089-RA"/>
    </source>
</evidence>
<dbReference type="WBParaSite" id="nRc.2.0.1.t25089-RA">
    <property type="protein sequence ID" value="nRc.2.0.1.t25089-RA"/>
    <property type="gene ID" value="nRc.2.0.1.g25089"/>
</dbReference>
<dbReference type="InterPro" id="IPR029058">
    <property type="entry name" value="AB_hydrolase_fold"/>
</dbReference>
<reference evidence="2" key="1">
    <citation type="submission" date="2022-11" db="UniProtKB">
        <authorList>
            <consortium name="WormBaseParasite"/>
        </authorList>
    </citation>
    <scope>IDENTIFICATION</scope>
</reference>
<dbReference type="Proteomes" id="UP000887565">
    <property type="component" value="Unplaced"/>
</dbReference>
<keyword evidence="1" id="KW-1185">Reference proteome</keyword>
<protein>
    <submittedName>
        <fullName evidence="2">Lipase</fullName>
    </submittedName>
</protein>
<organism evidence="1 2">
    <name type="scientific">Romanomermis culicivorax</name>
    <name type="common">Nematode worm</name>
    <dbReference type="NCBI Taxonomy" id="13658"/>
    <lineage>
        <taxon>Eukaryota</taxon>
        <taxon>Metazoa</taxon>
        <taxon>Ecdysozoa</taxon>
        <taxon>Nematoda</taxon>
        <taxon>Enoplea</taxon>
        <taxon>Dorylaimia</taxon>
        <taxon>Mermithida</taxon>
        <taxon>Mermithoidea</taxon>
        <taxon>Mermithidae</taxon>
        <taxon>Romanomermis</taxon>
    </lineage>
</organism>
<sequence>MNVSTVIFWSSEDRVAGGGDVKKLFQKLKNFRSYKVEHFRHIDFSFSYKAANSVYKKILQVLNE</sequence>
<evidence type="ECO:0000313" key="1">
    <source>
        <dbReference type="Proteomes" id="UP000887565"/>
    </source>
</evidence>
<dbReference type="AlphaFoldDB" id="A0A915JFX1"/>
<accession>A0A915JFX1</accession>
<proteinExistence type="predicted"/>